<gene>
    <name evidence="1" type="ORF">VTK73DRAFT_5671</name>
</gene>
<dbReference type="Proteomes" id="UP001586593">
    <property type="component" value="Unassembled WGS sequence"/>
</dbReference>
<accession>A0ABR3WM76</accession>
<organism evidence="1 2">
    <name type="scientific">Phialemonium thermophilum</name>
    <dbReference type="NCBI Taxonomy" id="223376"/>
    <lineage>
        <taxon>Eukaryota</taxon>
        <taxon>Fungi</taxon>
        <taxon>Dikarya</taxon>
        <taxon>Ascomycota</taxon>
        <taxon>Pezizomycotina</taxon>
        <taxon>Sordariomycetes</taxon>
        <taxon>Sordariomycetidae</taxon>
        <taxon>Cephalothecales</taxon>
        <taxon>Cephalothecaceae</taxon>
        <taxon>Phialemonium</taxon>
    </lineage>
</organism>
<proteinExistence type="predicted"/>
<name>A0ABR3WM76_9PEZI</name>
<protein>
    <submittedName>
        <fullName evidence="1">Uncharacterized protein</fullName>
    </submittedName>
</protein>
<evidence type="ECO:0000313" key="1">
    <source>
        <dbReference type="EMBL" id="KAL1864756.1"/>
    </source>
</evidence>
<comment type="caution">
    <text evidence="1">The sequence shown here is derived from an EMBL/GenBank/DDBJ whole genome shotgun (WGS) entry which is preliminary data.</text>
</comment>
<dbReference type="EMBL" id="JAZHXJ010000317">
    <property type="protein sequence ID" value="KAL1864756.1"/>
    <property type="molecule type" value="Genomic_DNA"/>
</dbReference>
<sequence>MARPSLYLLWPASSVRVSPQAPFPAVPARRDLRSSGRVLLWCEGGVRGSVTTKTSPVAQATAKTMRDLRTSAVTQPASSAVEGARGSTATCRMAVSKERSRVWTISGKAEKASSLSASSNSGWSTNEALMSFCDASSESKTMTASSVLDPFRLSAEGLAAGGFSRLPPLQRRVRPFSWP</sequence>
<keyword evidence="2" id="KW-1185">Reference proteome</keyword>
<reference evidence="1 2" key="1">
    <citation type="journal article" date="2024" name="Commun. Biol.">
        <title>Comparative genomic analysis of thermophilic fungi reveals convergent evolutionary adaptations and gene losses.</title>
        <authorList>
            <person name="Steindorff A.S."/>
            <person name="Aguilar-Pontes M.V."/>
            <person name="Robinson A.J."/>
            <person name="Andreopoulos B."/>
            <person name="LaButti K."/>
            <person name="Kuo A."/>
            <person name="Mondo S."/>
            <person name="Riley R."/>
            <person name="Otillar R."/>
            <person name="Haridas S."/>
            <person name="Lipzen A."/>
            <person name="Grimwood J."/>
            <person name="Schmutz J."/>
            <person name="Clum A."/>
            <person name="Reid I.D."/>
            <person name="Moisan M.C."/>
            <person name="Butler G."/>
            <person name="Nguyen T.T.M."/>
            <person name="Dewar K."/>
            <person name="Conant G."/>
            <person name="Drula E."/>
            <person name="Henrissat B."/>
            <person name="Hansel C."/>
            <person name="Singer S."/>
            <person name="Hutchinson M.I."/>
            <person name="de Vries R.P."/>
            <person name="Natvig D.O."/>
            <person name="Powell A.J."/>
            <person name="Tsang A."/>
            <person name="Grigoriev I.V."/>
        </authorList>
    </citation>
    <scope>NUCLEOTIDE SEQUENCE [LARGE SCALE GENOMIC DNA]</scope>
    <source>
        <strain evidence="1 2">ATCC 24622</strain>
    </source>
</reference>
<evidence type="ECO:0000313" key="2">
    <source>
        <dbReference type="Proteomes" id="UP001586593"/>
    </source>
</evidence>